<keyword evidence="2" id="KW-0812">Transmembrane</keyword>
<evidence type="ECO:0000256" key="1">
    <source>
        <dbReference type="SAM" id="MobiDB-lite"/>
    </source>
</evidence>
<feature type="domain" description="DUF7305" evidence="3">
    <location>
        <begin position="282"/>
        <end position="387"/>
    </location>
</feature>
<organism evidence="4 5">
    <name type="scientific">Alkalibacterium pelagium</name>
    <dbReference type="NCBI Taxonomy" id="426702"/>
    <lineage>
        <taxon>Bacteria</taxon>
        <taxon>Bacillati</taxon>
        <taxon>Bacillota</taxon>
        <taxon>Bacilli</taxon>
        <taxon>Lactobacillales</taxon>
        <taxon>Carnobacteriaceae</taxon>
        <taxon>Alkalibacterium</taxon>
    </lineage>
</organism>
<dbReference type="Pfam" id="PF23981">
    <property type="entry name" value="DUF7305"/>
    <property type="match status" value="1"/>
</dbReference>
<dbReference type="EMBL" id="FNZU01000008">
    <property type="protein sequence ID" value="SEK90178.1"/>
    <property type="molecule type" value="Genomic_DNA"/>
</dbReference>
<protein>
    <recommendedName>
        <fullName evidence="3">DUF7305 domain-containing protein</fullName>
    </recommendedName>
</protein>
<dbReference type="Proteomes" id="UP000199081">
    <property type="component" value="Unassembled WGS sequence"/>
</dbReference>
<gene>
    <name evidence="4" type="ORF">SAMN04488099_10841</name>
</gene>
<name>A0A1H7KTU3_9LACT</name>
<reference evidence="5" key="1">
    <citation type="submission" date="2016-10" db="EMBL/GenBank/DDBJ databases">
        <authorList>
            <person name="Varghese N."/>
            <person name="Submissions S."/>
        </authorList>
    </citation>
    <scope>NUCLEOTIDE SEQUENCE [LARGE SCALE GENOMIC DNA]</scope>
    <source>
        <strain evidence="5">DSM 19183</strain>
    </source>
</reference>
<evidence type="ECO:0000313" key="5">
    <source>
        <dbReference type="Proteomes" id="UP000199081"/>
    </source>
</evidence>
<keyword evidence="2" id="KW-1133">Transmembrane helix</keyword>
<accession>A0A1H7KTU3</accession>
<evidence type="ECO:0000313" key="4">
    <source>
        <dbReference type="EMBL" id="SEK90178.1"/>
    </source>
</evidence>
<dbReference type="AlphaFoldDB" id="A0A1H7KTU3"/>
<dbReference type="STRING" id="426702.SAMN04488099_10841"/>
<keyword evidence="5" id="KW-1185">Reference proteome</keyword>
<evidence type="ECO:0000259" key="3">
    <source>
        <dbReference type="Pfam" id="PF23981"/>
    </source>
</evidence>
<sequence>MLTKFKNEDGSGLILALMTLMVLSVLGAALGAITIGGYRLSSVNRDTTSAYYIAEAGVNQAYEEIEELVIENQNESRSHFFSKIDNHKYKDGITLENFQSQFNTSPVSKVTLKHVGEEGDTKSYILQSEGNVDGRKRLVEKTFDVTWTDNSPGVTFPVIPEGASLIANSYMYISGNELVGNVVINTTQNESVSLTYTNVSKATFLYSPGADPARIINFPDWNRPNRRAMDSPVVWSNFTNVVSDFPEIPVFSPPIGNKNLRLNGGVPPTVIDLKEDTSYETIELNSERVLRFDVGDKDLRITVNELLMNNGHIEIVGEGSLTIFVKNKMPFGSSSTLNRNAHQSKLSLYYAGASALNFSGAQRINGSIHIKQADINVQGGAGINGVIFTAGKKVYFDGGTFSSPLIFAPNANVELIAGANFEGIILGERISMDGGAIVKYKPYDFSAFPFASNDSGNGSSGSSKELISSDPISETR</sequence>
<feature type="transmembrane region" description="Helical" evidence="2">
    <location>
        <begin position="12"/>
        <end position="38"/>
    </location>
</feature>
<evidence type="ECO:0000256" key="2">
    <source>
        <dbReference type="SAM" id="Phobius"/>
    </source>
</evidence>
<dbReference type="RefSeq" id="WP_091481014.1">
    <property type="nucleotide sequence ID" value="NZ_BJYC01000009.1"/>
</dbReference>
<feature type="region of interest" description="Disordered" evidence="1">
    <location>
        <begin position="453"/>
        <end position="476"/>
    </location>
</feature>
<dbReference type="InterPro" id="IPR055729">
    <property type="entry name" value="DUF7305"/>
</dbReference>
<feature type="compositionally biased region" description="Low complexity" evidence="1">
    <location>
        <begin position="453"/>
        <end position="469"/>
    </location>
</feature>
<keyword evidence="2" id="KW-0472">Membrane</keyword>
<dbReference type="OrthoDB" id="2163447at2"/>
<proteinExistence type="predicted"/>